<dbReference type="RefSeq" id="WP_160624251.1">
    <property type="nucleotide sequence ID" value="NZ_WUUQ01000001.1"/>
</dbReference>
<evidence type="ECO:0000313" key="3">
    <source>
        <dbReference type="Proteomes" id="UP000434036"/>
    </source>
</evidence>
<accession>A0A6N8U880</accession>
<name>A0A6N8U880_9FIRM</name>
<keyword evidence="3" id="KW-1185">Reference proteome</keyword>
<reference evidence="2 3" key="1">
    <citation type="submission" date="2019-12" db="EMBL/GenBank/DDBJ databases">
        <authorList>
            <person name="Yang R."/>
        </authorList>
    </citation>
    <scope>NUCLEOTIDE SEQUENCE [LARGE SCALE GENOMIC DNA]</scope>
    <source>
        <strain evidence="2 3">DONG20-135</strain>
    </source>
</reference>
<dbReference type="InterPro" id="IPR001296">
    <property type="entry name" value="Glyco_trans_1"/>
</dbReference>
<sequence>MNILIIENTADSLWKIRGNLFLRLLKLGANITICGPEIYHQKIYEYDEHGIKYFHLDADSQNINPFKEIKSLIRIRRQLLNLKPDAVIVIGMKFIPTCILASRFAKVPYLFSYINGVGNLFIQNTMKFKIVRFISFPMLKFAFFSSDLVFLQNQDDIDELINRHLLSQEKTVLTDGSGVDMERYQPTPYPDQITFTYIGRICSEKGILEFLEAAEIIKEVYPHIRFIVVGNIYRVDDIGFGEKKRCLLKNGIFEYYEAVEDVNEILDKTSVVVMPSYREGLSRVVIEGMAKKRPAIVSDVPGNRSAVEHKVNGLRIPVQDAKSLAIAMKYFIENEESIAIMGLKGYELCKSKFEVNKVNEKMVKKLWEVMNK</sequence>
<dbReference type="AlphaFoldDB" id="A0A6N8U880"/>
<feature type="domain" description="Glycosyl transferase family 1" evidence="1">
    <location>
        <begin position="187"/>
        <end position="344"/>
    </location>
</feature>
<protein>
    <submittedName>
        <fullName evidence="2">Glycosyltransferase</fullName>
    </submittedName>
</protein>
<organism evidence="2 3">
    <name type="scientific">Copranaerobaculum intestinale</name>
    <dbReference type="NCBI Taxonomy" id="2692629"/>
    <lineage>
        <taxon>Bacteria</taxon>
        <taxon>Bacillati</taxon>
        <taxon>Bacillota</taxon>
        <taxon>Erysipelotrichia</taxon>
        <taxon>Erysipelotrichales</taxon>
        <taxon>Erysipelotrichaceae</taxon>
        <taxon>Copranaerobaculum</taxon>
    </lineage>
</organism>
<dbReference type="Proteomes" id="UP000434036">
    <property type="component" value="Unassembled WGS sequence"/>
</dbReference>
<gene>
    <name evidence="2" type="ORF">GSF08_02255</name>
</gene>
<dbReference type="SUPFAM" id="SSF53756">
    <property type="entry name" value="UDP-Glycosyltransferase/glycogen phosphorylase"/>
    <property type="match status" value="1"/>
</dbReference>
<dbReference type="CDD" id="cd03808">
    <property type="entry name" value="GT4_CapM-like"/>
    <property type="match status" value="1"/>
</dbReference>
<evidence type="ECO:0000259" key="1">
    <source>
        <dbReference type="Pfam" id="PF00534"/>
    </source>
</evidence>
<reference evidence="2 3" key="2">
    <citation type="submission" date="2020-01" db="EMBL/GenBank/DDBJ databases">
        <title>Clostridiaceae sp. nov. isolated from the gut of human by culturomics.</title>
        <authorList>
            <person name="Chang Y."/>
        </authorList>
    </citation>
    <scope>NUCLEOTIDE SEQUENCE [LARGE SCALE GENOMIC DNA]</scope>
    <source>
        <strain evidence="2 3">DONG20-135</strain>
    </source>
</reference>
<dbReference type="Gene3D" id="3.40.50.2000">
    <property type="entry name" value="Glycogen Phosphorylase B"/>
    <property type="match status" value="2"/>
</dbReference>
<dbReference type="GO" id="GO:0016757">
    <property type="term" value="F:glycosyltransferase activity"/>
    <property type="evidence" value="ECO:0007669"/>
    <property type="project" value="InterPro"/>
</dbReference>
<dbReference type="PANTHER" id="PTHR12526">
    <property type="entry name" value="GLYCOSYLTRANSFERASE"/>
    <property type="match status" value="1"/>
</dbReference>
<comment type="caution">
    <text evidence="2">The sequence shown here is derived from an EMBL/GenBank/DDBJ whole genome shotgun (WGS) entry which is preliminary data.</text>
</comment>
<keyword evidence="2" id="KW-0808">Transferase</keyword>
<dbReference type="Pfam" id="PF00534">
    <property type="entry name" value="Glycos_transf_1"/>
    <property type="match status" value="1"/>
</dbReference>
<dbReference type="PANTHER" id="PTHR12526:SF638">
    <property type="entry name" value="SPORE COAT PROTEIN SA"/>
    <property type="match status" value="1"/>
</dbReference>
<proteinExistence type="predicted"/>
<evidence type="ECO:0000313" key="2">
    <source>
        <dbReference type="EMBL" id="MXQ72769.1"/>
    </source>
</evidence>
<dbReference type="EMBL" id="WUUQ01000001">
    <property type="protein sequence ID" value="MXQ72769.1"/>
    <property type="molecule type" value="Genomic_DNA"/>
</dbReference>